<dbReference type="SMART" id="SM00358">
    <property type="entry name" value="DSRM"/>
    <property type="match status" value="1"/>
</dbReference>
<accession>A0A645J3V1</accession>
<dbReference type="FunFam" id="3.30.160.20:FF:000003">
    <property type="entry name" value="Ribonuclease 3"/>
    <property type="match status" value="1"/>
</dbReference>
<dbReference type="PROSITE" id="PS50137">
    <property type="entry name" value="DS_RBD"/>
    <property type="match status" value="1"/>
</dbReference>
<dbReference type="GO" id="GO:0004525">
    <property type="term" value="F:ribonuclease III activity"/>
    <property type="evidence" value="ECO:0007669"/>
    <property type="project" value="UniProtKB-EC"/>
</dbReference>
<organism evidence="12">
    <name type="scientific">bioreactor metagenome</name>
    <dbReference type="NCBI Taxonomy" id="1076179"/>
    <lineage>
        <taxon>unclassified sequences</taxon>
        <taxon>metagenomes</taxon>
        <taxon>ecological metagenomes</taxon>
    </lineage>
</organism>
<dbReference type="CDD" id="cd10845">
    <property type="entry name" value="DSRM_RNAse_III_family"/>
    <property type="match status" value="1"/>
</dbReference>
<dbReference type="GO" id="GO:0003725">
    <property type="term" value="F:double-stranded RNA binding"/>
    <property type="evidence" value="ECO:0007669"/>
    <property type="project" value="TreeGrafter"/>
</dbReference>
<evidence type="ECO:0000256" key="1">
    <source>
        <dbReference type="ARBA" id="ARBA00022490"/>
    </source>
</evidence>
<dbReference type="InterPro" id="IPR014720">
    <property type="entry name" value="dsRBD_dom"/>
</dbReference>
<evidence type="ECO:0000256" key="2">
    <source>
        <dbReference type="ARBA" id="ARBA00022552"/>
    </source>
</evidence>
<comment type="caution">
    <text evidence="12">The sequence shown here is derived from an EMBL/GenBank/DDBJ whole genome shotgun (WGS) entry which is preliminary data.</text>
</comment>
<dbReference type="Pfam" id="PF00035">
    <property type="entry name" value="dsrm"/>
    <property type="match status" value="1"/>
</dbReference>
<dbReference type="GO" id="GO:0006364">
    <property type="term" value="P:rRNA processing"/>
    <property type="evidence" value="ECO:0007669"/>
    <property type="project" value="UniProtKB-KW"/>
</dbReference>
<name>A0A645J3V1_9ZZZZ</name>
<dbReference type="EC" id="3.1.26.3" evidence="12"/>
<dbReference type="SUPFAM" id="SSF54768">
    <property type="entry name" value="dsRNA-binding domain-like"/>
    <property type="match status" value="1"/>
</dbReference>
<evidence type="ECO:0000256" key="6">
    <source>
        <dbReference type="ARBA" id="ARBA00022723"/>
    </source>
</evidence>
<dbReference type="GO" id="GO:0046872">
    <property type="term" value="F:metal ion binding"/>
    <property type="evidence" value="ECO:0007669"/>
    <property type="project" value="UniProtKB-KW"/>
</dbReference>
<evidence type="ECO:0000256" key="3">
    <source>
        <dbReference type="ARBA" id="ARBA00022664"/>
    </source>
</evidence>
<keyword evidence="7" id="KW-0255">Endonuclease</keyword>
<dbReference type="EMBL" id="VSSQ01130488">
    <property type="protein sequence ID" value="MPN58126.1"/>
    <property type="molecule type" value="Genomic_DNA"/>
</dbReference>
<dbReference type="GO" id="GO:0010468">
    <property type="term" value="P:regulation of gene expression"/>
    <property type="evidence" value="ECO:0007669"/>
    <property type="project" value="TreeGrafter"/>
</dbReference>
<keyword evidence="5" id="KW-0540">Nuclease</keyword>
<keyword evidence="8 12" id="KW-0378">Hydrolase</keyword>
<proteinExistence type="predicted"/>
<protein>
    <submittedName>
        <fullName evidence="12">Ribonuclease 3</fullName>
        <ecNumber evidence="12">3.1.26.3</ecNumber>
    </submittedName>
</protein>
<keyword evidence="6" id="KW-0479">Metal-binding</keyword>
<keyword evidence="2" id="KW-0698">rRNA processing</keyword>
<dbReference type="AlphaFoldDB" id="A0A645J3V1"/>
<evidence type="ECO:0000259" key="11">
    <source>
        <dbReference type="PROSITE" id="PS50137"/>
    </source>
</evidence>
<keyword evidence="9" id="KW-0460">Magnesium</keyword>
<sequence length="102" mass="11334">MLDGGEQAAEKFVIDLAYERINRLVSGASLKDYKSLLQQIVQESPGDTLEYRLVGEEGPDHDKTFTTEVYLNSNLYGKGKGRSKRESEQAAARAALEFFGES</sequence>
<dbReference type="GO" id="GO:0008033">
    <property type="term" value="P:tRNA processing"/>
    <property type="evidence" value="ECO:0007669"/>
    <property type="project" value="UniProtKB-KW"/>
</dbReference>
<evidence type="ECO:0000256" key="7">
    <source>
        <dbReference type="ARBA" id="ARBA00022759"/>
    </source>
</evidence>
<dbReference type="GO" id="GO:0006397">
    <property type="term" value="P:mRNA processing"/>
    <property type="evidence" value="ECO:0007669"/>
    <property type="project" value="UniProtKB-KW"/>
</dbReference>
<keyword evidence="3" id="KW-0507">mRNA processing</keyword>
<evidence type="ECO:0000256" key="9">
    <source>
        <dbReference type="ARBA" id="ARBA00022842"/>
    </source>
</evidence>
<dbReference type="PANTHER" id="PTHR11207:SF0">
    <property type="entry name" value="RIBONUCLEASE 3"/>
    <property type="match status" value="1"/>
</dbReference>
<evidence type="ECO:0000256" key="4">
    <source>
        <dbReference type="ARBA" id="ARBA00022694"/>
    </source>
</evidence>
<evidence type="ECO:0000256" key="10">
    <source>
        <dbReference type="ARBA" id="ARBA00022884"/>
    </source>
</evidence>
<keyword evidence="1" id="KW-0963">Cytoplasm</keyword>
<evidence type="ECO:0000313" key="12">
    <source>
        <dbReference type="EMBL" id="MPN58126.1"/>
    </source>
</evidence>
<dbReference type="Gene3D" id="3.30.160.20">
    <property type="match status" value="1"/>
</dbReference>
<keyword evidence="10" id="KW-0694">RNA-binding</keyword>
<gene>
    <name evidence="12" type="primary">rnc_56</name>
    <name evidence="12" type="ORF">SDC9_205827</name>
</gene>
<feature type="domain" description="DRBM" evidence="11">
    <location>
        <begin position="32"/>
        <end position="101"/>
    </location>
</feature>
<reference evidence="12" key="1">
    <citation type="submission" date="2019-08" db="EMBL/GenBank/DDBJ databases">
        <authorList>
            <person name="Kucharzyk K."/>
            <person name="Murdoch R.W."/>
            <person name="Higgins S."/>
            <person name="Loffler F."/>
        </authorList>
    </citation>
    <scope>NUCLEOTIDE SEQUENCE</scope>
</reference>
<evidence type="ECO:0000256" key="5">
    <source>
        <dbReference type="ARBA" id="ARBA00022722"/>
    </source>
</evidence>
<dbReference type="PANTHER" id="PTHR11207">
    <property type="entry name" value="RIBONUCLEASE III"/>
    <property type="match status" value="1"/>
</dbReference>
<evidence type="ECO:0000256" key="8">
    <source>
        <dbReference type="ARBA" id="ARBA00022801"/>
    </source>
</evidence>
<keyword evidence="4" id="KW-0819">tRNA processing</keyword>